<dbReference type="InterPro" id="IPR030949">
    <property type="entry name" value="ECF_S_folate_fam"/>
</dbReference>
<keyword evidence="1" id="KW-0472">Membrane</keyword>
<dbReference type="OrthoDB" id="4624at2"/>
<sequence length="195" mass="20840">MQTNNSAAKNNIRVFGTVAVMTASAILAALSIILGKFLSIPVGNSIRIGFENLPIVIASILFGPVIGAATAVVADIVGCILHGYPINPIITVGALCIGLISGYVYRQIAKNDTEHISTDRSMHWVKIFISVVAAYAIGSMVIKSLGLYIAYGTPFQTIVFRVITASVSAVIDATIVWALMQNKSFMKEIGRIIKR</sequence>
<evidence type="ECO:0008006" key="4">
    <source>
        <dbReference type="Google" id="ProtNLM"/>
    </source>
</evidence>
<dbReference type="EMBL" id="JEOB01000001">
    <property type="protein sequence ID" value="EXM40434.1"/>
    <property type="molecule type" value="Genomic_DNA"/>
</dbReference>
<gene>
    <name evidence="2" type="ORF">RASY3_00620</name>
</gene>
<dbReference type="InterPro" id="IPR009825">
    <property type="entry name" value="ECF_substrate-spec-like"/>
</dbReference>
<dbReference type="PATRIC" id="fig|1341156.4.peg.662"/>
<protein>
    <recommendedName>
        <fullName evidence="4">ECF transporter S component</fullName>
    </recommendedName>
</protein>
<dbReference type="Pfam" id="PF07155">
    <property type="entry name" value="ECF-ribofla_trS"/>
    <property type="match status" value="1"/>
</dbReference>
<comment type="caution">
    <text evidence="2">The sequence shown here is derived from an EMBL/GenBank/DDBJ whole genome shotgun (WGS) entry which is preliminary data.</text>
</comment>
<evidence type="ECO:0000313" key="2">
    <source>
        <dbReference type="EMBL" id="EXM40434.1"/>
    </source>
</evidence>
<feature type="transmembrane region" description="Helical" evidence="1">
    <location>
        <begin position="12"/>
        <end position="34"/>
    </location>
</feature>
<evidence type="ECO:0000313" key="3">
    <source>
        <dbReference type="Proteomes" id="UP000021369"/>
    </source>
</evidence>
<feature type="transmembrane region" description="Helical" evidence="1">
    <location>
        <begin position="127"/>
        <end position="152"/>
    </location>
</feature>
<proteinExistence type="predicted"/>
<feature type="transmembrane region" description="Helical" evidence="1">
    <location>
        <begin position="55"/>
        <end position="74"/>
    </location>
</feature>
<keyword evidence="3" id="KW-1185">Reference proteome</keyword>
<accession>A0A011UIC4</accession>
<feature type="transmembrane region" description="Helical" evidence="1">
    <location>
        <begin position="158"/>
        <end position="179"/>
    </location>
</feature>
<keyword evidence="1" id="KW-0812">Transmembrane</keyword>
<feature type="transmembrane region" description="Helical" evidence="1">
    <location>
        <begin position="86"/>
        <end position="106"/>
    </location>
</feature>
<dbReference type="Proteomes" id="UP000021369">
    <property type="component" value="Unassembled WGS sequence"/>
</dbReference>
<name>A0A011UIC4_RUMAL</name>
<dbReference type="AlphaFoldDB" id="A0A011UIC4"/>
<reference evidence="2 3" key="1">
    <citation type="submission" date="2013-06" db="EMBL/GenBank/DDBJ databases">
        <title>Rumen cellulosomics: divergent fiber-degrading strategies revealed by comparative genome-wide analysis of six Ruminococcal strains.</title>
        <authorList>
            <person name="Dassa B."/>
            <person name="Borovok I."/>
            <person name="Lamed R."/>
            <person name="Flint H."/>
            <person name="Yeoman C.J."/>
            <person name="White B."/>
            <person name="Bayer E.A."/>
        </authorList>
    </citation>
    <scope>NUCLEOTIDE SEQUENCE [LARGE SCALE GENOMIC DNA]</scope>
    <source>
        <strain evidence="2 3">SY3</strain>
    </source>
</reference>
<dbReference type="NCBIfam" id="TIGR04518">
    <property type="entry name" value="ECF_S_folT_fam"/>
    <property type="match status" value="1"/>
</dbReference>
<organism evidence="2 3">
    <name type="scientific">Ruminococcus albus SY3</name>
    <dbReference type="NCBI Taxonomy" id="1341156"/>
    <lineage>
        <taxon>Bacteria</taxon>
        <taxon>Bacillati</taxon>
        <taxon>Bacillota</taxon>
        <taxon>Clostridia</taxon>
        <taxon>Eubacteriales</taxon>
        <taxon>Oscillospiraceae</taxon>
        <taxon>Ruminococcus</taxon>
    </lineage>
</organism>
<evidence type="ECO:0000256" key="1">
    <source>
        <dbReference type="SAM" id="Phobius"/>
    </source>
</evidence>
<keyword evidence="1" id="KW-1133">Transmembrane helix</keyword>
<dbReference type="RefSeq" id="WP_037284172.1">
    <property type="nucleotide sequence ID" value="NZ_JEOB01000001.1"/>
</dbReference>
<dbReference type="Gene3D" id="1.10.1760.20">
    <property type="match status" value="1"/>
</dbReference>
<dbReference type="GO" id="GO:0016020">
    <property type="term" value="C:membrane"/>
    <property type="evidence" value="ECO:0007669"/>
    <property type="project" value="InterPro"/>
</dbReference>